<dbReference type="EMBL" id="BAAAPZ010000008">
    <property type="protein sequence ID" value="GAA2098702.1"/>
    <property type="molecule type" value="Genomic_DNA"/>
</dbReference>
<evidence type="ECO:0000256" key="1">
    <source>
        <dbReference type="SAM" id="Phobius"/>
    </source>
</evidence>
<keyword evidence="1" id="KW-0812">Transmembrane</keyword>
<feature type="transmembrane region" description="Helical" evidence="1">
    <location>
        <begin position="132"/>
        <end position="150"/>
    </location>
</feature>
<sequence>MSTLTTAYTDAVAARVPEAGREEIAREVAAMIEEMVEARLEQAGPDHDEPEHAAVEREVLEELGDPARLAREYARTPQHLIGPDWYPVFLWCVRWILPLAGVCALVANGVVYAATEPEPHLGGLIGATLGEAIGAVLTAFAAVTLLLAVVERTTAPEAAPGNRRKWTVEMLQGRAPSGSTVRADATVSLVLLALLAALPFVPTTFLYVGHLNNGETFVNPELGAGWLAGYWALLALLAVTEAWKAVQARLTPANAFTGIAVDAVLTAFLTVALLTQPVLHPALDGDGLFDTQLLTLAGVWVIFAWDLIATLRALRSQRRC</sequence>
<keyword evidence="1" id="KW-1133">Transmembrane helix</keyword>
<feature type="transmembrane region" description="Helical" evidence="1">
    <location>
        <begin position="255"/>
        <end position="274"/>
    </location>
</feature>
<feature type="transmembrane region" description="Helical" evidence="1">
    <location>
        <begin position="294"/>
        <end position="314"/>
    </location>
</feature>
<protein>
    <submittedName>
        <fullName evidence="2">Permease prefix domain 1-containing protein</fullName>
    </submittedName>
</protein>
<feature type="transmembrane region" description="Helical" evidence="1">
    <location>
        <begin position="88"/>
        <end position="112"/>
    </location>
</feature>
<keyword evidence="3" id="KW-1185">Reference proteome</keyword>
<evidence type="ECO:0000313" key="2">
    <source>
        <dbReference type="EMBL" id="GAA2098702.1"/>
    </source>
</evidence>
<accession>A0ABP5IHJ2</accession>
<organism evidence="2 3">
    <name type="scientific">Brevibacterium salitolerans</name>
    <dbReference type="NCBI Taxonomy" id="1403566"/>
    <lineage>
        <taxon>Bacteria</taxon>
        <taxon>Bacillati</taxon>
        <taxon>Actinomycetota</taxon>
        <taxon>Actinomycetes</taxon>
        <taxon>Micrococcales</taxon>
        <taxon>Brevibacteriaceae</taxon>
        <taxon>Brevibacterium</taxon>
    </lineage>
</organism>
<proteinExistence type="predicted"/>
<name>A0ABP5IHJ2_9MICO</name>
<evidence type="ECO:0000313" key="3">
    <source>
        <dbReference type="Proteomes" id="UP001500984"/>
    </source>
</evidence>
<dbReference type="Proteomes" id="UP001500984">
    <property type="component" value="Unassembled WGS sequence"/>
</dbReference>
<feature type="transmembrane region" description="Helical" evidence="1">
    <location>
        <begin position="189"/>
        <end position="210"/>
    </location>
</feature>
<gene>
    <name evidence="2" type="ORF">GCM10009823_20100</name>
</gene>
<comment type="caution">
    <text evidence="2">The sequence shown here is derived from an EMBL/GenBank/DDBJ whole genome shotgun (WGS) entry which is preliminary data.</text>
</comment>
<feature type="transmembrane region" description="Helical" evidence="1">
    <location>
        <begin position="222"/>
        <end position="243"/>
    </location>
</feature>
<dbReference type="Pfam" id="PF22564">
    <property type="entry name" value="HAAS"/>
    <property type="match status" value="1"/>
</dbReference>
<reference evidence="3" key="1">
    <citation type="journal article" date="2019" name="Int. J. Syst. Evol. Microbiol.">
        <title>The Global Catalogue of Microorganisms (GCM) 10K type strain sequencing project: providing services to taxonomists for standard genome sequencing and annotation.</title>
        <authorList>
            <consortium name="The Broad Institute Genomics Platform"/>
            <consortium name="The Broad Institute Genome Sequencing Center for Infectious Disease"/>
            <person name="Wu L."/>
            <person name="Ma J."/>
        </authorList>
    </citation>
    <scope>NUCLEOTIDE SEQUENCE [LARGE SCALE GENOMIC DNA]</scope>
    <source>
        <strain evidence="3">JCM 15900</strain>
    </source>
</reference>
<dbReference type="RefSeq" id="WP_291792920.1">
    <property type="nucleotide sequence ID" value="NZ_BAAAPZ010000008.1"/>
</dbReference>
<keyword evidence="1" id="KW-0472">Membrane</keyword>